<reference evidence="2" key="1">
    <citation type="submission" date="2011-12" db="EMBL/GenBank/DDBJ databases">
        <title>Complete sequence of Clostridium clariflavum DSM 19732.</title>
        <authorList>
            <consortium name="US DOE Joint Genome Institute"/>
            <person name="Lucas S."/>
            <person name="Han J."/>
            <person name="Lapidus A."/>
            <person name="Cheng J.-F."/>
            <person name="Goodwin L."/>
            <person name="Pitluck S."/>
            <person name="Peters L."/>
            <person name="Teshima H."/>
            <person name="Detter J.C."/>
            <person name="Han C."/>
            <person name="Tapia R."/>
            <person name="Land M."/>
            <person name="Hauser L."/>
            <person name="Kyrpides N."/>
            <person name="Ivanova N."/>
            <person name="Pagani I."/>
            <person name="Kitzmiller T."/>
            <person name="Lynd L."/>
            <person name="Izquierdo J."/>
            <person name="Woyke T."/>
        </authorList>
    </citation>
    <scope>NUCLEOTIDE SEQUENCE [LARGE SCALE GENOMIC DNA]</scope>
    <source>
        <strain evidence="2">DSM 19732 / NBRC 101661 / EBR45</strain>
    </source>
</reference>
<dbReference type="Proteomes" id="UP000005435">
    <property type="component" value="Chromosome"/>
</dbReference>
<proteinExistence type="predicted"/>
<gene>
    <name evidence="1" type="ordered locus">Clocl_3409</name>
</gene>
<dbReference type="EMBL" id="CP003065">
    <property type="protein sequence ID" value="AEV69907.1"/>
    <property type="molecule type" value="Genomic_DNA"/>
</dbReference>
<dbReference type="STRING" id="720554.Clocl_3409"/>
<protein>
    <recommendedName>
        <fullName evidence="3">RmlD substrate binding domain-containing protein</fullName>
    </recommendedName>
</protein>
<keyword evidence="2" id="KW-1185">Reference proteome</keyword>
<dbReference type="Gene3D" id="3.40.50.720">
    <property type="entry name" value="NAD(P)-binding Rossmann-like Domain"/>
    <property type="match status" value="1"/>
</dbReference>
<sequence length="329" mass="38353">MILNMKIYAFDLQNEVLGGNLVDKTLVGYSGFIGSNLIMQTHFSKQYNSGNIEEAFYTRHDLVIYSGVKSEKFLANHEPDKDLKHIMQAIENIKKMKFEKLVLISTVDVYKEPRGVDENTVVDTEGLQPYGKNRYILEKWVIENVKDYHILRLPGLFGVNLRKNFIFDMISIIPSMIKEEKLSELQEVSPIDLLECYSKQENGFYKLKPVSKEIKSVLKEFFENSSFNALSFTDSRNTYQFYNLKNLWSHIETMIENDIRLLCLVTEPVSSGELYKYIYGKEFKNEFLNTPVKYDIHTVHYRLFNGMRGYIADKDAVLKDIKEFIGESL</sequence>
<dbReference type="AlphaFoldDB" id="G8LXX5"/>
<dbReference type="HOGENOM" id="CLU_091335_0_0_9"/>
<evidence type="ECO:0008006" key="3">
    <source>
        <dbReference type="Google" id="ProtNLM"/>
    </source>
</evidence>
<dbReference type="InterPro" id="IPR036291">
    <property type="entry name" value="NAD(P)-bd_dom_sf"/>
</dbReference>
<dbReference type="eggNOG" id="COG1091">
    <property type="taxonomic scope" value="Bacteria"/>
</dbReference>
<name>G8LXX5_ACECE</name>
<dbReference type="KEGG" id="ccl:Clocl_3409"/>
<evidence type="ECO:0000313" key="1">
    <source>
        <dbReference type="EMBL" id="AEV69907.1"/>
    </source>
</evidence>
<dbReference type="SUPFAM" id="SSF51735">
    <property type="entry name" value="NAD(P)-binding Rossmann-fold domains"/>
    <property type="match status" value="1"/>
</dbReference>
<organism evidence="1 2">
    <name type="scientific">Acetivibrio clariflavus (strain DSM 19732 / NBRC 101661 / EBR45)</name>
    <name type="common">Clostridium clariflavum</name>
    <dbReference type="NCBI Taxonomy" id="720554"/>
    <lineage>
        <taxon>Bacteria</taxon>
        <taxon>Bacillati</taxon>
        <taxon>Bacillota</taxon>
        <taxon>Clostridia</taxon>
        <taxon>Eubacteriales</taxon>
        <taxon>Oscillospiraceae</taxon>
        <taxon>Acetivibrio</taxon>
    </lineage>
</organism>
<evidence type="ECO:0000313" key="2">
    <source>
        <dbReference type="Proteomes" id="UP000005435"/>
    </source>
</evidence>
<reference evidence="1 2" key="2">
    <citation type="journal article" date="2012" name="Stand. Genomic Sci.">
        <title>Complete Genome Sequence of Clostridium clariflavum DSM 19732.</title>
        <authorList>
            <person name="Izquierdo J.A."/>
            <person name="Goodwin L."/>
            <person name="Davenport K.W."/>
            <person name="Teshima H."/>
            <person name="Bruce D."/>
            <person name="Detter C."/>
            <person name="Tapia R."/>
            <person name="Han S."/>
            <person name="Land M."/>
            <person name="Hauser L."/>
            <person name="Jeffries C.D."/>
            <person name="Han J."/>
            <person name="Pitluck S."/>
            <person name="Nolan M."/>
            <person name="Chen A."/>
            <person name="Huntemann M."/>
            <person name="Mavromatis K."/>
            <person name="Mikhailova N."/>
            <person name="Liolios K."/>
            <person name="Woyke T."/>
            <person name="Lynd L.R."/>
        </authorList>
    </citation>
    <scope>NUCLEOTIDE SEQUENCE [LARGE SCALE GENOMIC DNA]</scope>
    <source>
        <strain evidence="2">DSM 19732 / NBRC 101661 / EBR45</strain>
    </source>
</reference>
<accession>G8LXX5</accession>